<evidence type="ECO:0000313" key="2">
    <source>
        <dbReference type="EMBL" id="MED6130305.1"/>
    </source>
</evidence>
<evidence type="ECO:0000256" key="1">
    <source>
        <dbReference type="ARBA" id="ARBA00023125"/>
    </source>
</evidence>
<accession>A0ABU6S262</accession>
<proteinExistence type="predicted"/>
<name>A0ABU6S262_9FABA</name>
<keyword evidence="3" id="KW-1185">Reference proteome</keyword>
<reference evidence="2 3" key="1">
    <citation type="journal article" date="2023" name="Plants (Basel)">
        <title>Bridging the Gap: Combining Genomics and Transcriptomics Approaches to Understand Stylosanthes scabra, an Orphan Legume from the Brazilian Caatinga.</title>
        <authorList>
            <person name="Ferreira-Neto J.R.C."/>
            <person name="da Silva M.D."/>
            <person name="Binneck E."/>
            <person name="de Melo N.F."/>
            <person name="da Silva R.H."/>
            <person name="de Melo A.L.T.M."/>
            <person name="Pandolfi V."/>
            <person name="Bustamante F.O."/>
            <person name="Brasileiro-Vidal A.C."/>
            <person name="Benko-Iseppon A.M."/>
        </authorList>
    </citation>
    <scope>NUCLEOTIDE SEQUENCE [LARGE SCALE GENOMIC DNA]</scope>
    <source>
        <tissue evidence="2">Leaves</tissue>
    </source>
</reference>
<evidence type="ECO:0000313" key="3">
    <source>
        <dbReference type="Proteomes" id="UP001341840"/>
    </source>
</evidence>
<dbReference type="Proteomes" id="UP001341840">
    <property type="component" value="Unassembled WGS sequence"/>
</dbReference>
<comment type="caution">
    <text evidence="2">The sequence shown here is derived from an EMBL/GenBank/DDBJ whole genome shotgun (WGS) entry which is preliminary data.</text>
</comment>
<organism evidence="2 3">
    <name type="scientific">Stylosanthes scabra</name>
    <dbReference type="NCBI Taxonomy" id="79078"/>
    <lineage>
        <taxon>Eukaryota</taxon>
        <taxon>Viridiplantae</taxon>
        <taxon>Streptophyta</taxon>
        <taxon>Embryophyta</taxon>
        <taxon>Tracheophyta</taxon>
        <taxon>Spermatophyta</taxon>
        <taxon>Magnoliopsida</taxon>
        <taxon>eudicotyledons</taxon>
        <taxon>Gunneridae</taxon>
        <taxon>Pentapetalae</taxon>
        <taxon>rosids</taxon>
        <taxon>fabids</taxon>
        <taxon>Fabales</taxon>
        <taxon>Fabaceae</taxon>
        <taxon>Papilionoideae</taxon>
        <taxon>50 kb inversion clade</taxon>
        <taxon>dalbergioids sensu lato</taxon>
        <taxon>Dalbergieae</taxon>
        <taxon>Pterocarpus clade</taxon>
        <taxon>Stylosanthes</taxon>
    </lineage>
</organism>
<dbReference type="PANTHER" id="PTHR33400">
    <property type="entry name" value="ZINC FINGER CCCH DOMAIN-CONTAINING PROTEIN 6-RELATED"/>
    <property type="match status" value="1"/>
</dbReference>
<sequence length="157" mass="17377">MASLASVVSTFILEMPKPASSNKTWIDITSLFLVLGSHGYGFFKSGFIVARDGIAPFSEFGDVHIHTKLLLFHMSKGNQFQAEEIQAELEFASRDNWQVAAGEESKEKMDQKLREMEVLEAVYPRISAISPRNIIEPGVTLGSVWFSGLGLGLVLRD</sequence>
<dbReference type="EMBL" id="JASCZI010060416">
    <property type="protein sequence ID" value="MED6130305.1"/>
    <property type="molecule type" value="Genomic_DNA"/>
</dbReference>
<keyword evidence="1" id="KW-0238">DNA-binding</keyword>
<gene>
    <name evidence="2" type="ORF">PIB30_000204</name>
</gene>
<dbReference type="PANTHER" id="PTHR33400:SF9">
    <property type="entry name" value="C3H1-TYPE DOMAIN-CONTAINING PROTEIN"/>
    <property type="match status" value="1"/>
</dbReference>
<protein>
    <submittedName>
        <fullName evidence="2">Uncharacterized protein</fullName>
    </submittedName>
</protein>